<dbReference type="Pfam" id="PF00534">
    <property type="entry name" value="Glycos_transf_1"/>
    <property type="match status" value="1"/>
</dbReference>
<keyword evidence="3" id="KW-0808">Transferase</keyword>
<name>A0A495RB31_9GAMM</name>
<evidence type="ECO:0000259" key="1">
    <source>
        <dbReference type="Pfam" id="PF00534"/>
    </source>
</evidence>
<keyword evidence="4" id="KW-1185">Reference proteome</keyword>
<dbReference type="CDD" id="cd03823">
    <property type="entry name" value="GT4_ExpE7-like"/>
    <property type="match status" value="1"/>
</dbReference>
<evidence type="ECO:0000313" key="4">
    <source>
        <dbReference type="Proteomes" id="UP000278542"/>
    </source>
</evidence>
<gene>
    <name evidence="3" type="ORF">DES39_1906</name>
</gene>
<dbReference type="InterPro" id="IPR028098">
    <property type="entry name" value="Glyco_trans_4-like_N"/>
</dbReference>
<dbReference type="Gene3D" id="3.40.50.2000">
    <property type="entry name" value="Glycogen Phosphorylase B"/>
    <property type="match status" value="2"/>
</dbReference>
<organism evidence="3 4">
    <name type="scientific">Orbus hercynius</name>
    <dbReference type="NCBI Taxonomy" id="593135"/>
    <lineage>
        <taxon>Bacteria</taxon>
        <taxon>Pseudomonadati</taxon>
        <taxon>Pseudomonadota</taxon>
        <taxon>Gammaproteobacteria</taxon>
        <taxon>Orbales</taxon>
        <taxon>Orbaceae</taxon>
        <taxon>Orbus</taxon>
    </lineage>
</organism>
<reference evidence="3 4" key="1">
    <citation type="submission" date="2018-10" db="EMBL/GenBank/DDBJ databases">
        <title>Genomic Encyclopedia of Type Strains, Phase IV (KMG-IV): sequencing the most valuable type-strain genomes for metagenomic binning, comparative biology and taxonomic classification.</title>
        <authorList>
            <person name="Goeker M."/>
        </authorList>
    </citation>
    <scope>NUCLEOTIDE SEQUENCE [LARGE SCALE GENOMIC DNA]</scope>
    <source>
        <strain evidence="3 4">DSM 22228</strain>
    </source>
</reference>
<dbReference type="Pfam" id="PF13439">
    <property type="entry name" value="Glyco_transf_4"/>
    <property type="match status" value="1"/>
</dbReference>
<dbReference type="OrthoDB" id="9062832at2"/>
<feature type="domain" description="Glycosyl transferase family 1" evidence="1">
    <location>
        <begin position="225"/>
        <end position="370"/>
    </location>
</feature>
<comment type="caution">
    <text evidence="3">The sequence shown here is derived from an EMBL/GenBank/DDBJ whole genome shotgun (WGS) entry which is preliminary data.</text>
</comment>
<sequence length="395" mass="44845">MKKILFVNSLYTPDIAGGAEIILQKQVEGLHRLGHDVVVLASTEHGELSLDYVNGIKVYRARLRNLFWPYRRNSASILKKMLWHLKDRHNKSMAKFIAHVIVKEKPDVVMVHNLSGWSISAWKAIKKFNIPIVQVLHDYYLLTPTVVMYNSNKSKDSRKLSEKIFRYGFSKKSTQIDYVIGVSQFILDTFTNHGYFKDVPNSVVYNCLNICADENIECRKKGNVRLTIGFIGTLSEIKGVELLIQTFKKLPINARLLIAGKGSSHYESYLKKIAKDDSRIYFLGYVESRAFYSDIDLLIVPSLWQEPFGLVAVESCAHGIPVIASNCGGLTEIIRNNVNGTIIDISENSLLSAISFYANNDDKLNLQKKKSRESVLNFLDQNVMIQAYSDIVEKL</sequence>
<dbReference type="RefSeq" id="WP_121145543.1">
    <property type="nucleotide sequence ID" value="NZ_RBWY01000004.1"/>
</dbReference>
<dbReference type="InterPro" id="IPR001296">
    <property type="entry name" value="Glyco_trans_1"/>
</dbReference>
<dbReference type="GO" id="GO:1901135">
    <property type="term" value="P:carbohydrate derivative metabolic process"/>
    <property type="evidence" value="ECO:0007669"/>
    <property type="project" value="UniProtKB-ARBA"/>
</dbReference>
<accession>A0A495RB31</accession>
<dbReference type="PANTHER" id="PTHR12526">
    <property type="entry name" value="GLYCOSYLTRANSFERASE"/>
    <property type="match status" value="1"/>
</dbReference>
<dbReference type="AlphaFoldDB" id="A0A495RB31"/>
<protein>
    <submittedName>
        <fullName evidence="3">Glycosyltransferase involved in cell wall biosynthesis</fullName>
    </submittedName>
</protein>
<dbReference type="EMBL" id="RBWY01000004">
    <property type="protein sequence ID" value="RKS84692.1"/>
    <property type="molecule type" value="Genomic_DNA"/>
</dbReference>
<dbReference type="SUPFAM" id="SSF53756">
    <property type="entry name" value="UDP-Glycosyltransferase/glycogen phosphorylase"/>
    <property type="match status" value="1"/>
</dbReference>
<evidence type="ECO:0000259" key="2">
    <source>
        <dbReference type="Pfam" id="PF13439"/>
    </source>
</evidence>
<evidence type="ECO:0000313" key="3">
    <source>
        <dbReference type="EMBL" id="RKS84692.1"/>
    </source>
</evidence>
<proteinExistence type="predicted"/>
<dbReference type="GO" id="GO:0016757">
    <property type="term" value="F:glycosyltransferase activity"/>
    <property type="evidence" value="ECO:0007669"/>
    <property type="project" value="InterPro"/>
</dbReference>
<dbReference type="Proteomes" id="UP000278542">
    <property type="component" value="Unassembled WGS sequence"/>
</dbReference>
<feature type="domain" description="Glycosyltransferase subfamily 4-like N-terminal" evidence="2">
    <location>
        <begin position="17"/>
        <end position="208"/>
    </location>
</feature>